<dbReference type="GO" id="GO:0000166">
    <property type="term" value="F:nucleotide binding"/>
    <property type="evidence" value="ECO:0007669"/>
    <property type="project" value="UniProtKB-KW"/>
</dbReference>
<keyword evidence="7" id="KW-0479">Metal-binding</keyword>
<dbReference type="Pfam" id="PF01368">
    <property type="entry name" value="DHH"/>
    <property type="match status" value="1"/>
</dbReference>
<sequence length="874" mass="100311">MQIITTHLNADFDAIASCMSAKKLYPEAVVVLPGSMERRVKLFFESFHPFEIKKIKEIEPDKVKTLIVVDTRSIQRIGELSQFLKKGVKVHLYDHHPRGEDDIKADFEITEQIGALASLFTEIFRKKNISITPLEATLLCLGIYEETGCLLFPSTTSRDVEAVAYLLKRGANLNIVSQFLKEELSREEIFLLNELLNSLQEHLINGVRINIGYGVQEEPQDISHIAHKVMDIIDTEALFLIIEMQDKILIIGRSNTPQVDVGMILSQFGGGGHWAAGSATLKEMPVTLLIEKLLKFIKEYIKPQRIARDLMTTPVISVQWNRTIKEVEEMMTKYGINAIPVLKGESFIGVITRGVVEKAIFHGLKNSKVIDFATTDAYTAEEDTPLWEIEKNMVELNQRFVPILKEQKVVGVITRTDILRNLYEELIRKFKISKPKEESEESRRNVANLMKEFLSEEVYEILRIAGTLAEEMELGAYLVGGTVRDLLMRRPSPDIDIVVEGDGIAFAHELAKKIDGKVTPHPRFATAKILKEIKKDGEIKRFYIDIATARTEYYESPAALPKVETSSIKKDLYRRDFTINALAVKLNTKDFGLLIDFFGGQRDIKDKKIRVLHNLSFVEDPTRAIRAIRFSEKLGFKISKHTENLIKLAVKMNIFEKLKGPRLYEELILLLRETLPHNSIKRLGDYGLLKLIHPTIEERTIYNDLAKAYETIQGIELLFLKEEYRKEFIYLMVILWNLNLAEREELLQRICTPVNIKRELIENISSAQKALQLFTPENSQEFNVKIYNLLKPLNIETIILMMIYAKEWQKKAIFNYLTRLKDIKPLITGEDLKKLGIQPGPVYRKILESILREKLQGRLLSKEEEIEFAKKIGS</sequence>
<dbReference type="Pfam" id="PF00571">
    <property type="entry name" value="CBS"/>
    <property type="match status" value="2"/>
</dbReference>
<dbReference type="SUPFAM" id="SSF64182">
    <property type="entry name" value="DHH phosphoesterases"/>
    <property type="match status" value="1"/>
</dbReference>
<dbReference type="SMART" id="SM00116">
    <property type="entry name" value="CBS"/>
    <property type="match status" value="2"/>
</dbReference>
<feature type="domain" description="CBS" evidence="13">
    <location>
        <begin position="373"/>
        <end position="430"/>
    </location>
</feature>
<evidence type="ECO:0000256" key="10">
    <source>
        <dbReference type="ARBA" id="ARBA00022884"/>
    </source>
</evidence>
<dbReference type="SUPFAM" id="SSF54631">
    <property type="entry name" value="CBS-domain pair"/>
    <property type="match status" value="1"/>
</dbReference>
<dbReference type="Pfam" id="PF01743">
    <property type="entry name" value="PolyA_pol"/>
    <property type="match status" value="1"/>
</dbReference>
<keyword evidence="8" id="KW-0547">Nucleotide-binding</keyword>
<keyword evidence="10 12" id="KW-0694">RNA-binding</keyword>
<dbReference type="GO" id="GO:0016779">
    <property type="term" value="F:nucleotidyltransferase activity"/>
    <property type="evidence" value="ECO:0007669"/>
    <property type="project" value="UniProtKB-KW"/>
</dbReference>
<dbReference type="Proteomes" id="UP001144297">
    <property type="component" value="Unassembled WGS sequence"/>
</dbReference>
<dbReference type="InterPro" id="IPR000644">
    <property type="entry name" value="CBS_dom"/>
</dbReference>
<dbReference type="GO" id="GO:0000049">
    <property type="term" value="F:tRNA binding"/>
    <property type="evidence" value="ECO:0007669"/>
    <property type="project" value="UniProtKB-KW"/>
</dbReference>
<evidence type="ECO:0000256" key="9">
    <source>
        <dbReference type="ARBA" id="ARBA00022842"/>
    </source>
</evidence>
<proteinExistence type="inferred from homology"/>
<dbReference type="CDD" id="cd05398">
    <property type="entry name" value="NT_ClassII-CCAase"/>
    <property type="match status" value="1"/>
</dbReference>
<dbReference type="Gene3D" id="3.10.310.30">
    <property type="match status" value="1"/>
</dbReference>
<dbReference type="InterPro" id="IPR001667">
    <property type="entry name" value="DDH_dom"/>
</dbReference>
<dbReference type="Gene3D" id="3.90.1640.10">
    <property type="entry name" value="inorganic pyrophosphatase (n-terminal core)"/>
    <property type="match status" value="1"/>
</dbReference>
<keyword evidence="15" id="KW-1185">Reference proteome</keyword>
<evidence type="ECO:0000256" key="3">
    <source>
        <dbReference type="ARBA" id="ARBA00022555"/>
    </source>
</evidence>
<evidence type="ECO:0000256" key="4">
    <source>
        <dbReference type="ARBA" id="ARBA00022679"/>
    </source>
</evidence>
<dbReference type="InterPro" id="IPR052390">
    <property type="entry name" value="tRNA_nt/polyA_polymerase"/>
</dbReference>
<dbReference type="Pfam" id="PF02272">
    <property type="entry name" value="DHHA1"/>
    <property type="match status" value="1"/>
</dbReference>
<evidence type="ECO:0000256" key="12">
    <source>
        <dbReference type="RuleBase" id="RU003953"/>
    </source>
</evidence>
<gene>
    <name evidence="14" type="ORF">TISLANDTSLP1_07520</name>
</gene>
<evidence type="ECO:0000256" key="6">
    <source>
        <dbReference type="ARBA" id="ARBA00022695"/>
    </source>
</evidence>
<evidence type="ECO:0000256" key="11">
    <source>
        <dbReference type="PROSITE-ProRule" id="PRU00703"/>
    </source>
</evidence>
<comment type="cofactor">
    <cofactor evidence="1">
        <name>Mg(2+)</name>
        <dbReference type="ChEBI" id="CHEBI:18420"/>
    </cofactor>
</comment>
<keyword evidence="5" id="KW-0819">tRNA processing</keyword>
<reference evidence="14" key="1">
    <citation type="submission" date="2022-12" db="EMBL/GenBank/DDBJ databases">
        <title>Reference genome sequencing for broad-spectrum identification of bacterial and archaeal isolates by mass spectrometry.</title>
        <authorList>
            <person name="Sekiguchi Y."/>
            <person name="Tourlousse D.M."/>
        </authorList>
    </citation>
    <scope>NUCLEOTIDE SEQUENCE</scope>
    <source>
        <strain evidence="14">TSL-P1</strain>
    </source>
</reference>
<dbReference type="SUPFAM" id="SSF81891">
    <property type="entry name" value="Poly A polymerase C-terminal region-like"/>
    <property type="match status" value="1"/>
</dbReference>
<organism evidence="14 15">
    <name type="scientific">Thermodesulfovibrio yellowstonii</name>
    <dbReference type="NCBI Taxonomy" id="28262"/>
    <lineage>
        <taxon>Bacteria</taxon>
        <taxon>Pseudomonadati</taxon>
        <taxon>Nitrospirota</taxon>
        <taxon>Thermodesulfovibrionia</taxon>
        <taxon>Thermodesulfovibrionales</taxon>
        <taxon>Thermodesulfovibrionaceae</taxon>
        <taxon>Thermodesulfovibrio</taxon>
    </lineage>
</organism>
<protein>
    <submittedName>
        <fullName evidence="14">Poly(A) polymerase</fullName>
    </submittedName>
</protein>
<evidence type="ECO:0000313" key="14">
    <source>
        <dbReference type="EMBL" id="GLI53059.1"/>
    </source>
</evidence>
<keyword evidence="4 12" id="KW-0808">Transferase</keyword>
<dbReference type="PANTHER" id="PTHR47788">
    <property type="entry name" value="POLYA POLYMERASE"/>
    <property type="match status" value="1"/>
</dbReference>
<dbReference type="InterPro" id="IPR032828">
    <property type="entry name" value="PolyA_RNA-bd"/>
</dbReference>
<evidence type="ECO:0000256" key="8">
    <source>
        <dbReference type="ARBA" id="ARBA00022741"/>
    </source>
</evidence>
<keyword evidence="3" id="KW-0820">tRNA-binding</keyword>
<dbReference type="InterPro" id="IPR003156">
    <property type="entry name" value="DHHA1_dom"/>
</dbReference>
<dbReference type="InterPro" id="IPR038763">
    <property type="entry name" value="DHH_sf"/>
</dbReference>
<comment type="caution">
    <text evidence="14">The sequence shown here is derived from an EMBL/GenBank/DDBJ whole genome shotgun (WGS) entry which is preliminary data.</text>
</comment>
<evidence type="ECO:0000256" key="7">
    <source>
        <dbReference type="ARBA" id="ARBA00022723"/>
    </source>
</evidence>
<evidence type="ECO:0000256" key="1">
    <source>
        <dbReference type="ARBA" id="ARBA00001946"/>
    </source>
</evidence>
<keyword evidence="6" id="KW-0548">Nucleotidyltransferase</keyword>
<keyword evidence="9" id="KW-0460">Magnesium</keyword>
<dbReference type="InterPro" id="IPR002646">
    <property type="entry name" value="PolA_pol_head_dom"/>
</dbReference>
<dbReference type="Pfam" id="PF12627">
    <property type="entry name" value="PolyA_pol_RNAbd"/>
    <property type="match status" value="1"/>
</dbReference>
<comment type="similarity">
    <text evidence="2 12">Belongs to the tRNA nucleotidyltransferase/poly(A) polymerase family.</text>
</comment>
<dbReference type="Gene3D" id="1.10.3090.10">
    <property type="entry name" value="cca-adding enzyme, domain 2"/>
    <property type="match status" value="1"/>
</dbReference>
<name>A0A9W6LJY7_9BACT</name>
<dbReference type="GO" id="GO:0008033">
    <property type="term" value="P:tRNA processing"/>
    <property type="evidence" value="ECO:0007669"/>
    <property type="project" value="UniProtKB-KW"/>
</dbReference>
<dbReference type="PROSITE" id="PS51371">
    <property type="entry name" value="CBS"/>
    <property type="match status" value="2"/>
</dbReference>
<dbReference type="GO" id="GO:0046872">
    <property type="term" value="F:metal ion binding"/>
    <property type="evidence" value="ECO:0007669"/>
    <property type="project" value="UniProtKB-KW"/>
</dbReference>
<dbReference type="Gene3D" id="3.10.580.10">
    <property type="entry name" value="CBS-domain"/>
    <property type="match status" value="1"/>
</dbReference>
<dbReference type="Gene3D" id="3.30.460.10">
    <property type="entry name" value="Beta Polymerase, domain 2"/>
    <property type="match status" value="1"/>
</dbReference>
<dbReference type="PANTHER" id="PTHR47788:SF1">
    <property type="entry name" value="A-ADDING TRNA NUCLEOTIDYLTRANSFERASE"/>
    <property type="match status" value="1"/>
</dbReference>
<dbReference type="InterPro" id="IPR043519">
    <property type="entry name" value="NT_sf"/>
</dbReference>
<accession>A0A9W6LJY7</accession>
<dbReference type="AlphaFoldDB" id="A0A9W6LJY7"/>
<keyword evidence="11" id="KW-0129">CBS domain</keyword>
<evidence type="ECO:0000256" key="2">
    <source>
        <dbReference type="ARBA" id="ARBA00007265"/>
    </source>
</evidence>
<dbReference type="EMBL" id="BSDX01000001">
    <property type="protein sequence ID" value="GLI53059.1"/>
    <property type="molecule type" value="Genomic_DNA"/>
</dbReference>
<evidence type="ECO:0000259" key="13">
    <source>
        <dbReference type="PROSITE" id="PS51371"/>
    </source>
</evidence>
<feature type="domain" description="CBS" evidence="13">
    <location>
        <begin position="311"/>
        <end position="366"/>
    </location>
</feature>
<evidence type="ECO:0000313" key="15">
    <source>
        <dbReference type="Proteomes" id="UP001144297"/>
    </source>
</evidence>
<evidence type="ECO:0000256" key="5">
    <source>
        <dbReference type="ARBA" id="ARBA00022694"/>
    </source>
</evidence>
<dbReference type="SUPFAM" id="SSF81301">
    <property type="entry name" value="Nucleotidyltransferase"/>
    <property type="match status" value="1"/>
</dbReference>
<dbReference type="InterPro" id="IPR046342">
    <property type="entry name" value="CBS_dom_sf"/>
</dbReference>